<evidence type="ECO:0000313" key="2">
    <source>
        <dbReference type="Proteomes" id="UP001569904"/>
    </source>
</evidence>
<dbReference type="Proteomes" id="UP001569904">
    <property type="component" value="Unassembled WGS sequence"/>
</dbReference>
<organism evidence="1 2">
    <name type="scientific">Actinomadura chokoriensis</name>
    <dbReference type="NCBI Taxonomy" id="454156"/>
    <lineage>
        <taxon>Bacteria</taxon>
        <taxon>Bacillati</taxon>
        <taxon>Actinomycetota</taxon>
        <taxon>Actinomycetes</taxon>
        <taxon>Streptosporangiales</taxon>
        <taxon>Thermomonosporaceae</taxon>
        <taxon>Actinomadura</taxon>
    </lineage>
</organism>
<accession>A0ABV4QSV1</accession>
<reference evidence="1 2" key="1">
    <citation type="submission" date="2023-11" db="EMBL/GenBank/DDBJ databases">
        <title>Actinomadura monticuli sp. nov., isolated from volcanic ash.</title>
        <authorList>
            <person name="Lee S.D."/>
            <person name="Yang H."/>
            <person name="Kim I.S."/>
        </authorList>
    </citation>
    <scope>NUCLEOTIDE SEQUENCE [LARGE SCALE GENOMIC DNA]</scope>
    <source>
        <strain evidence="1 2">DSM 45346</strain>
    </source>
</reference>
<proteinExistence type="predicted"/>
<sequence length="656" mass="71878">MRLCTGPAARVLREVEPARCLVSSGSGSYALGAGALLAALEAGVPVGLMPVHESGVPYGFGDLVTADQPLRNWLLRHRFWEELTEFDPEHADVWRLLAARQRADIGQARLAERRGGVPGVDAGQLTKLKELGLAVEAAFFERVARGEAIDQSLLRAWFVQRLAKRFERENEDMIPAARDVVGELVTALTSRRGRDEGDRAVLQRARTRLPTAAGGDCVAMLRDRQFADLFDAATTHKAHLDEPGIGALPGTVIEQADRWERSDLVPKLLKRRKMTPWPVIGGGDILVLMSMGLRSGADDEPSRQALREVLKWLSYGSDRFPRPGHVRLRLLATQETQAPLEALATWVRTLGMDGSVEAQVVGPLPLPPPDDDAPPPDVRQIRDGIWQALEASGRPTGRAGSGSLRDVDEVVLVLNPGPASIGNAMIAAGVEWSLRAACPLRMVELGRDQGVRPAARDGGRVLRRLGPDTALAGLAARAARRLDVRTAWRLLGHGSERLDEVREAVGELHRDLYIAPQEAGREERYRLARQRLALVARVLADEPWPACYMAVEMVRPGLLGWNTDLWRDAVDRSPALGELVGLRDTSPYAHLLDRLRRGDDEADEPPEPTRVLRLLARAITDLRVGAPRPAGDDLALFIRFEDVCAELDRHAKAAAP</sequence>
<protein>
    <submittedName>
        <fullName evidence="1">Uncharacterized protein</fullName>
    </submittedName>
</protein>
<comment type="caution">
    <text evidence="1">The sequence shown here is derived from an EMBL/GenBank/DDBJ whole genome shotgun (WGS) entry which is preliminary data.</text>
</comment>
<dbReference type="RefSeq" id="WP_371939990.1">
    <property type="nucleotide sequence ID" value="NZ_JAXCEH010000003.1"/>
</dbReference>
<evidence type="ECO:0000313" key="1">
    <source>
        <dbReference type="EMBL" id="MFA1553599.1"/>
    </source>
</evidence>
<gene>
    <name evidence="1" type="ORF">SM436_07835</name>
</gene>
<dbReference type="EMBL" id="JAXCEH010000003">
    <property type="protein sequence ID" value="MFA1553599.1"/>
    <property type="molecule type" value="Genomic_DNA"/>
</dbReference>
<keyword evidence="2" id="KW-1185">Reference proteome</keyword>
<name>A0ABV4QSV1_9ACTN</name>